<dbReference type="Proteomes" id="UP000692954">
    <property type="component" value="Unassembled WGS sequence"/>
</dbReference>
<dbReference type="AlphaFoldDB" id="A0A8S1MUW8"/>
<dbReference type="OrthoDB" id="297776at2759"/>
<keyword evidence="2" id="KW-1185">Reference proteome</keyword>
<proteinExistence type="predicted"/>
<name>A0A8S1MUW8_9CILI</name>
<accession>A0A8S1MUW8</accession>
<protein>
    <submittedName>
        <fullName evidence="1">Uncharacterized protein</fullName>
    </submittedName>
</protein>
<sequence length="435" mass="51536">MLKINLKETRQQKTNLQLLQQKCKLSEFKFCKNWHSRSFELPSISLLQSYQQQRQQTKFRTNLNIPNVSQLCQSETLYTRQEKDEIIEVASITNNIISEIPLKKCILRRVSQLEYVGSKQKRLNNLAPSIQIFQHSKDAAILKKKKMNRLKMQYKFMQRANQKKHIRNHRSRSVPLKSILKITHKRAKTISDQQYQGPITKIDPELEQKIYLLLQRNRNSHLIIRRRTCIQEPKNSIFVSRDKLLKYHEVMAKKFDQFDSSCESSPVTISRLQFQKSYTNKLQVIDSENHQQYLTPRLNQESNHNIFIRKASHSVIAQYVLEKSKKNKNNNIYKTKLPNINQPSLNEFNQYFIAQKKTNQLKNIAQQIVQSKSSDNLPKQIQLNSRQSQFINKQFNMIKQDSQICNSTRIKTLPSDTTTSRNKINLQLKLWPYFQ</sequence>
<gene>
    <name evidence="1" type="ORF">PSON_ATCC_30995.1.T0470222</name>
</gene>
<dbReference type="EMBL" id="CAJJDN010000047">
    <property type="protein sequence ID" value="CAD8084867.1"/>
    <property type="molecule type" value="Genomic_DNA"/>
</dbReference>
<reference evidence="1" key="1">
    <citation type="submission" date="2021-01" db="EMBL/GenBank/DDBJ databases">
        <authorList>
            <consortium name="Genoscope - CEA"/>
            <person name="William W."/>
        </authorList>
    </citation>
    <scope>NUCLEOTIDE SEQUENCE</scope>
</reference>
<comment type="caution">
    <text evidence="1">The sequence shown here is derived from an EMBL/GenBank/DDBJ whole genome shotgun (WGS) entry which is preliminary data.</text>
</comment>
<evidence type="ECO:0000313" key="2">
    <source>
        <dbReference type="Proteomes" id="UP000692954"/>
    </source>
</evidence>
<organism evidence="1 2">
    <name type="scientific">Paramecium sonneborni</name>
    <dbReference type="NCBI Taxonomy" id="65129"/>
    <lineage>
        <taxon>Eukaryota</taxon>
        <taxon>Sar</taxon>
        <taxon>Alveolata</taxon>
        <taxon>Ciliophora</taxon>
        <taxon>Intramacronucleata</taxon>
        <taxon>Oligohymenophorea</taxon>
        <taxon>Peniculida</taxon>
        <taxon>Parameciidae</taxon>
        <taxon>Paramecium</taxon>
    </lineage>
</organism>
<evidence type="ECO:0000313" key="1">
    <source>
        <dbReference type="EMBL" id="CAD8084867.1"/>
    </source>
</evidence>